<evidence type="ECO:0000313" key="2">
    <source>
        <dbReference type="Proteomes" id="UP000232323"/>
    </source>
</evidence>
<gene>
    <name evidence="1" type="ORF">CEUSTIGMA_g11476.t1</name>
</gene>
<keyword evidence="2" id="KW-1185">Reference proteome</keyword>
<organism evidence="1 2">
    <name type="scientific">Chlamydomonas eustigma</name>
    <dbReference type="NCBI Taxonomy" id="1157962"/>
    <lineage>
        <taxon>Eukaryota</taxon>
        <taxon>Viridiplantae</taxon>
        <taxon>Chlorophyta</taxon>
        <taxon>core chlorophytes</taxon>
        <taxon>Chlorophyceae</taxon>
        <taxon>CS clade</taxon>
        <taxon>Chlamydomonadales</taxon>
        <taxon>Chlamydomonadaceae</taxon>
        <taxon>Chlamydomonas</taxon>
    </lineage>
</organism>
<accession>A0A250XMC7</accession>
<comment type="caution">
    <text evidence="1">The sequence shown here is derived from an EMBL/GenBank/DDBJ whole genome shotgun (WGS) entry which is preliminary data.</text>
</comment>
<dbReference type="AlphaFoldDB" id="A0A250XMC7"/>
<name>A0A250XMC7_9CHLO</name>
<sequence>MCCNNVAIRKEGVEPALSLCGGSHEESLQHATPMTQRAETCEGRHCVSDLGKITTSASRVCQLATCARVRALCQSRRTLKAARSWQPIMMHRCLNRSQEKLAGKVSKLKDTEAALHRTMQCLKASNLQKRQQIESLEKEKLKVAQLTSMIRDRDNKLKNAWIELDHHASNDGKMYKALSAVLTGMHRDLASSTKRMECSLTAALKAEDRREVEMKDVVGNEDGATVLMAHVSKAVHKSLAQMKTEQSSALKRMLLGVFTSIPCFKQVLKAALPHAEGVMRAALKEEQHTDCISS</sequence>
<dbReference type="Proteomes" id="UP000232323">
    <property type="component" value="Unassembled WGS sequence"/>
</dbReference>
<evidence type="ECO:0000313" key="1">
    <source>
        <dbReference type="EMBL" id="GAX84052.1"/>
    </source>
</evidence>
<reference evidence="1 2" key="1">
    <citation type="submission" date="2017-08" db="EMBL/GenBank/DDBJ databases">
        <title>Acidophilic green algal genome provides insights into adaptation to an acidic environment.</title>
        <authorList>
            <person name="Hirooka S."/>
            <person name="Hirose Y."/>
            <person name="Kanesaki Y."/>
            <person name="Higuchi S."/>
            <person name="Fujiwara T."/>
            <person name="Onuma R."/>
            <person name="Era A."/>
            <person name="Ohbayashi R."/>
            <person name="Uzuka A."/>
            <person name="Nozaki H."/>
            <person name="Yoshikawa H."/>
            <person name="Miyagishima S.Y."/>
        </authorList>
    </citation>
    <scope>NUCLEOTIDE SEQUENCE [LARGE SCALE GENOMIC DNA]</scope>
    <source>
        <strain evidence="1 2">NIES-2499</strain>
    </source>
</reference>
<proteinExistence type="predicted"/>
<dbReference type="EMBL" id="BEGY01000114">
    <property type="protein sequence ID" value="GAX84052.1"/>
    <property type="molecule type" value="Genomic_DNA"/>
</dbReference>
<protein>
    <submittedName>
        <fullName evidence="1">Uncharacterized protein</fullName>
    </submittedName>
</protein>